<name>A0ABS5A4S9_9PSEU</name>
<dbReference type="PANTHER" id="PTHR43767:SF1">
    <property type="entry name" value="NONRIBOSOMAL PEPTIDE SYNTHASE PES1 (EUROFUNG)-RELATED"/>
    <property type="match status" value="1"/>
</dbReference>
<dbReference type="Gene3D" id="3.40.50.980">
    <property type="match status" value="1"/>
</dbReference>
<dbReference type="RefSeq" id="WP_158103636.1">
    <property type="nucleotide sequence ID" value="NZ_JAGIOO010000001.1"/>
</dbReference>
<dbReference type="PANTHER" id="PTHR43767">
    <property type="entry name" value="LONG-CHAIN-FATTY-ACID--COA LIGASE"/>
    <property type="match status" value="1"/>
</dbReference>
<feature type="domain" description="AMP-dependent synthetase/ligase" evidence="1">
    <location>
        <begin position="19"/>
        <end position="94"/>
    </location>
</feature>
<dbReference type="InterPro" id="IPR000873">
    <property type="entry name" value="AMP-dep_synth/lig_dom"/>
</dbReference>
<accession>A0ABS5A4S9</accession>
<comment type="caution">
    <text evidence="2">The sequence shown here is derived from an EMBL/GenBank/DDBJ whole genome shotgun (WGS) entry which is preliminary data.</text>
</comment>
<keyword evidence="3" id="KW-1185">Reference proteome</keyword>
<sequence length="155" mass="16419">MRSLCPNPITLPRLPGLVADQALRTPETVAVRCGTRALTYRELARRVATLADGLTDLGIGPGDLVSVRLPRTSDLVVALLAVLATGASYLTPDTVQHGTEAPVALVLNDLAMIGPVLPRRRTAPHRSPRPDSAALELLLPLVTGETTVLVPTARR</sequence>
<evidence type="ECO:0000313" key="3">
    <source>
        <dbReference type="Proteomes" id="UP001519363"/>
    </source>
</evidence>
<gene>
    <name evidence="2" type="ORF">JOF53_000461</name>
</gene>
<dbReference type="Proteomes" id="UP001519363">
    <property type="component" value="Unassembled WGS sequence"/>
</dbReference>
<dbReference type="GO" id="GO:0016874">
    <property type="term" value="F:ligase activity"/>
    <property type="evidence" value="ECO:0007669"/>
    <property type="project" value="UniProtKB-KW"/>
</dbReference>
<dbReference type="Pfam" id="PF00501">
    <property type="entry name" value="AMP-binding"/>
    <property type="match status" value="1"/>
</dbReference>
<reference evidence="2 3" key="1">
    <citation type="submission" date="2021-03" db="EMBL/GenBank/DDBJ databases">
        <title>Sequencing the genomes of 1000 actinobacteria strains.</title>
        <authorList>
            <person name="Klenk H.-P."/>
        </authorList>
    </citation>
    <scope>NUCLEOTIDE SEQUENCE [LARGE SCALE GENOMIC DNA]</scope>
    <source>
        <strain evidence="2 3">DSM 44580</strain>
    </source>
</reference>
<dbReference type="EMBL" id="JAGIOO010000001">
    <property type="protein sequence ID" value="MBP2471589.1"/>
    <property type="molecule type" value="Genomic_DNA"/>
</dbReference>
<organism evidence="2 3">
    <name type="scientific">Crossiella equi</name>
    <dbReference type="NCBI Taxonomy" id="130796"/>
    <lineage>
        <taxon>Bacteria</taxon>
        <taxon>Bacillati</taxon>
        <taxon>Actinomycetota</taxon>
        <taxon>Actinomycetes</taxon>
        <taxon>Pseudonocardiales</taxon>
        <taxon>Pseudonocardiaceae</taxon>
        <taxon>Crossiella</taxon>
    </lineage>
</organism>
<keyword evidence="2" id="KW-0436">Ligase</keyword>
<evidence type="ECO:0000259" key="1">
    <source>
        <dbReference type="Pfam" id="PF00501"/>
    </source>
</evidence>
<protein>
    <submittedName>
        <fullName evidence="2">Acyl-CoA synthetase (AMP-forming)/AMP-acid ligase II</fullName>
    </submittedName>
</protein>
<dbReference type="SUPFAM" id="SSF56801">
    <property type="entry name" value="Acetyl-CoA synthetase-like"/>
    <property type="match status" value="1"/>
</dbReference>
<evidence type="ECO:0000313" key="2">
    <source>
        <dbReference type="EMBL" id="MBP2471589.1"/>
    </source>
</evidence>
<dbReference type="InterPro" id="IPR050237">
    <property type="entry name" value="ATP-dep_AMP-bd_enzyme"/>
</dbReference>
<proteinExistence type="predicted"/>